<keyword evidence="3" id="KW-1185">Reference proteome</keyword>
<evidence type="ECO:0000313" key="2">
    <source>
        <dbReference type="EMBL" id="OAQ29051.1"/>
    </source>
</evidence>
<gene>
    <name evidence="2" type="ORF">K457DRAFT_19466</name>
</gene>
<reference evidence="2 3" key="1">
    <citation type="submission" date="2016-05" db="EMBL/GenBank/DDBJ databases">
        <title>Genome sequencing reveals origins of a unique bacterial endosymbiosis in the earliest lineages of terrestrial Fungi.</title>
        <authorList>
            <consortium name="DOE Joint Genome Institute"/>
            <person name="Uehling J."/>
            <person name="Gryganskyi A."/>
            <person name="Hameed K."/>
            <person name="Tschaplinski T."/>
            <person name="Misztal P."/>
            <person name="Wu S."/>
            <person name="Desiro A."/>
            <person name="Vande Pol N."/>
            <person name="Du Z.-Y."/>
            <person name="Zienkiewicz A."/>
            <person name="Zienkiewicz K."/>
            <person name="Morin E."/>
            <person name="Tisserant E."/>
            <person name="Splivallo R."/>
            <person name="Hainaut M."/>
            <person name="Henrissat B."/>
            <person name="Ohm R."/>
            <person name="Kuo A."/>
            <person name="Yan J."/>
            <person name="Lipzen A."/>
            <person name="Nolan M."/>
            <person name="Labutti K."/>
            <person name="Barry K."/>
            <person name="Goldstein A."/>
            <person name="Labbe J."/>
            <person name="Schadt C."/>
            <person name="Tuskan G."/>
            <person name="Grigoriev I."/>
            <person name="Martin F."/>
            <person name="Vilgalys R."/>
            <person name="Bonito G."/>
        </authorList>
    </citation>
    <scope>NUCLEOTIDE SEQUENCE [LARGE SCALE GENOMIC DNA]</scope>
    <source>
        <strain evidence="2 3">AG-77</strain>
    </source>
</reference>
<evidence type="ECO:0000313" key="3">
    <source>
        <dbReference type="Proteomes" id="UP000078512"/>
    </source>
</evidence>
<proteinExistence type="predicted"/>
<name>A0A197JX83_9FUNG</name>
<dbReference type="OrthoDB" id="2431640at2759"/>
<organism evidence="2 3">
    <name type="scientific">Linnemannia elongata AG-77</name>
    <dbReference type="NCBI Taxonomy" id="1314771"/>
    <lineage>
        <taxon>Eukaryota</taxon>
        <taxon>Fungi</taxon>
        <taxon>Fungi incertae sedis</taxon>
        <taxon>Mucoromycota</taxon>
        <taxon>Mortierellomycotina</taxon>
        <taxon>Mortierellomycetes</taxon>
        <taxon>Mortierellales</taxon>
        <taxon>Mortierellaceae</taxon>
        <taxon>Linnemannia</taxon>
    </lineage>
</organism>
<protein>
    <submittedName>
        <fullName evidence="2">Uncharacterized protein</fullName>
    </submittedName>
</protein>
<dbReference type="EMBL" id="KV442043">
    <property type="protein sequence ID" value="OAQ29051.1"/>
    <property type="molecule type" value="Genomic_DNA"/>
</dbReference>
<accession>A0A197JX83</accession>
<feature type="region of interest" description="Disordered" evidence="1">
    <location>
        <begin position="526"/>
        <end position="555"/>
    </location>
</feature>
<dbReference type="AlphaFoldDB" id="A0A197JX83"/>
<sequence length="555" mass="61941">MSTEPKKVSLYLDCIAADPTSTTLYGITTGSSYGSNDQSFLLIKSNSNPDHIDWNTWTVVSKSIAPYSDYRPAFKTVDCTVSSKGVFTAFIRNADYPTPGSITVPVGVRYDLETQKWTSIRTSPYYGWTTDMWTHMSFYVNNGGVESLVHMFSDIWGTVIRFGVFNEAESVLQLASIWKQGSTGEYTSVDQFDKMPDDTFYLEDAYTGLGVFGKHRLPDQKKMIYADGHLYIMYYNHPENVTIDSFLFNNPIAPPPVTRQVFKGPANFTPSYFFTGTQGNITFLGGLGNYNRTIDTEEYDSFTMELVGGVPQAPVVHTSRFYNRTTYWESARDIHVNNVSIHENFVTVGGKLPGQSPIVVGLASEGTYEFSIVEQNRTSTLELVDVTVSAEFSGDYYGHHAQTWDEFLLERHKEKIKQELTDWEKFGIVVACFIGLYILVKYNNRRKAKNRAAAEAQHLQDQGLEMDKMRSAIAVAAAARTATTAAADTMTTTTTTYEDQIANLEFSRHPQPNCIISVGEGYTTPPYNSDNVLAPEDPQHPRPNVVASIGSGAQP</sequence>
<evidence type="ECO:0000256" key="1">
    <source>
        <dbReference type="SAM" id="MobiDB-lite"/>
    </source>
</evidence>
<dbReference type="Proteomes" id="UP000078512">
    <property type="component" value="Unassembled WGS sequence"/>
</dbReference>